<keyword evidence="3" id="KW-1185">Reference proteome</keyword>
<proteinExistence type="predicted"/>
<evidence type="ECO:0000256" key="1">
    <source>
        <dbReference type="SAM" id="SignalP"/>
    </source>
</evidence>
<name>A0ABQ4FVC6_9ACTN</name>
<evidence type="ECO:0000313" key="3">
    <source>
        <dbReference type="Proteomes" id="UP000603904"/>
    </source>
</evidence>
<evidence type="ECO:0000313" key="2">
    <source>
        <dbReference type="EMBL" id="GIH38760.1"/>
    </source>
</evidence>
<organism evidence="2 3">
    <name type="scientific">Microbispora corallina</name>
    <dbReference type="NCBI Taxonomy" id="83302"/>
    <lineage>
        <taxon>Bacteria</taxon>
        <taxon>Bacillati</taxon>
        <taxon>Actinomycetota</taxon>
        <taxon>Actinomycetes</taxon>
        <taxon>Streptosporangiales</taxon>
        <taxon>Streptosporangiaceae</taxon>
        <taxon>Microbispora</taxon>
    </lineage>
</organism>
<feature type="signal peptide" evidence="1">
    <location>
        <begin position="1"/>
        <end position="23"/>
    </location>
</feature>
<comment type="caution">
    <text evidence="2">The sequence shown here is derived from an EMBL/GenBank/DDBJ whole genome shotgun (WGS) entry which is preliminary data.</text>
</comment>
<keyword evidence="1" id="KW-0732">Signal</keyword>
<dbReference type="Proteomes" id="UP000603904">
    <property type="component" value="Unassembled WGS sequence"/>
</dbReference>
<protein>
    <submittedName>
        <fullName evidence="2">Uncharacterized protein</fullName>
    </submittedName>
</protein>
<gene>
    <name evidence="2" type="ORF">Mco01_17600</name>
</gene>
<reference evidence="2 3" key="1">
    <citation type="submission" date="2021-01" db="EMBL/GenBank/DDBJ databases">
        <title>Whole genome shotgun sequence of Microbispora corallina NBRC 16416.</title>
        <authorList>
            <person name="Komaki H."/>
            <person name="Tamura T."/>
        </authorList>
    </citation>
    <scope>NUCLEOTIDE SEQUENCE [LARGE SCALE GENOMIC DNA]</scope>
    <source>
        <strain evidence="2 3">NBRC 16416</strain>
    </source>
</reference>
<dbReference type="EMBL" id="BOOC01000005">
    <property type="protein sequence ID" value="GIH38760.1"/>
    <property type="molecule type" value="Genomic_DNA"/>
</dbReference>
<sequence>MLKRLLLTVALAASSLLVGGTMAATAHASGPGGSAPRHALTPAADCVQRGDCTYCYSYRTARWDLQSCGGDSSGD</sequence>
<accession>A0ABQ4FVC6</accession>
<dbReference type="RefSeq" id="WP_204056368.1">
    <property type="nucleotide sequence ID" value="NZ_BAAAGP010000002.1"/>
</dbReference>
<feature type="chain" id="PRO_5045122672" evidence="1">
    <location>
        <begin position="24"/>
        <end position="75"/>
    </location>
</feature>